<accession>A0ABC8RPD4</accession>
<dbReference type="Proteomes" id="UP001642360">
    <property type="component" value="Unassembled WGS sequence"/>
</dbReference>
<evidence type="ECO:0000313" key="2">
    <source>
        <dbReference type="EMBL" id="CAK9146021.1"/>
    </source>
</evidence>
<proteinExistence type="predicted"/>
<evidence type="ECO:0000313" key="3">
    <source>
        <dbReference type="Proteomes" id="UP001642360"/>
    </source>
</evidence>
<feature type="compositionally biased region" description="Basic and acidic residues" evidence="1">
    <location>
        <begin position="39"/>
        <end position="61"/>
    </location>
</feature>
<comment type="caution">
    <text evidence="2">The sequence shown here is derived from an EMBL/GenBank/DDBJ whole genome shotgun (WGS) entry which is preliminary data.</text>
</comment>
<sequence>MLASTPCLTSSHGYKQERNQTNFAPSRNCLRTFVGMESNPKEDHHKHNAKEDRKSEHDRKKQIQQGNLRLDRQPGDGLPINHDHKKGRGGIHTWEGPVGEGHVRFNIAPPAIDKKDPNYVDEDDE</sequence>
<evidence type="ECO:0000256" key="1">
    <source>
        <dbReference type="SAM" id="MobiDB-lite"/>
    </source>
</evidence>
<keyword evidence="3" id="KW-1185">Reference proteome</keyword>
<gene>
    <name evidence="2" type="ORF">ILEXP_LOCUS13853</name>
</gene>
<reference evidence="2 3" key="1">
    <citation type="submission" date="2024-02" db="EMBL/GenBank/DDBJ databases">
        <authorList>
            <person name="Vignale AGUSTIN F."/>
            <person name="Sosa J E."/>
            <person name="Modenutti C."/>
        </authorList>
    </citation>
    <scope>NUCLEOTIDE SEQUENCE [LARGE SCALE GENOMIC DNA]</scope>
</reference>
<dbReference type="AlphaFoldDB" id="A0ABC8RPD4"/>
<feature type="compositionally biased region" description="Polar residues" evidence="1">
    <location>
        <begin position="1"/>
        <end position="25"/>
    </location>
</feature>
<feature type="region of interest" description="Disordered" evidence="1">
    <location>
        <begin position="1"/>
        <end position="125"/>
    </location>
</feature>
<protein>
    <submittedName>
        <fullName evidence="2">Uncharacterized protein</fullName>
    </submittedName>
</protein>
<dbReference type="EMBL" id="CAUOFW020001529">
    <property type="protein sequence ID" value="CAK9146021.1"/>
    <property type="molecule type" value="Genomic_DNA"/>
</dbReference>
<organism evidence="2 3">
    <name type="scientific">Ilex paraguariensis</name>
    <name type="common">yerba mate</name>
    <dbReference type="NCBI Taxonomy" id="185542"/>
    <lineage>
        <taxon>Eukaryota</taxon>
        <taxon>Viridiplantae</taxon>
        <taxon>Streptophyta</taxon>
        <taxon>Embryophyta</taxon>
        <taxon>Tracheophyta</taxon>
        <taxon>Spermatophyta</taxon>
        <taxon>Magnoliopsida</taxon>
        <taxon>eudicotyledons</taxon>
        <taxon>Gunneridae</taxon>
        <taxon>Pentapetalae</taxon>
        <taxon>asterids</taxon>
        <taxon>campanulids</taxon>
        <taxon>Aquifoliales</taxon>
        <taxon>Aquifoliaceae</taxon>
        <taxon>Ilex</taxon>
    </lineage>
</organism>
<name>A0ABC8RPD4_9AQUA</name>